<feature type="domain" description="ABC transporter" evidence="10">
    <location>
        <begin position="1124"/>
        <end position="1409"/>
    </location>
</feature>
<proteinExistence type="predicted"/>
<evidence type="ECO:0000259" key="10">
    <source>
        <dbReference type="PROSITE" id="PS50893"/>
    </source>
</evidence>
<dbReference type="Gene3D" id="1.20.1560.10">
    <property type="entry name" value="ABC transporter type 1, transmembrane domain"/>
    <property type="match status" value="2"/>
</dbReference>
<dbReference type="InterPro" id="IPR036640">
    <property type="entry name" value="ABC1_TM_sf"/>
</dbReference>
<evidence type="ECO:0000256" key="2">
    <source>
        <dbReference type="ARBA" id="ARBA00022448"/>
    </source>
</evidence>
<feature type="region of interest" description="Disordered" evidence="8">
    <location>
        <begin position="111"/>
        <end position="131"/>
    </location>
</feature>
<dbReference type="PROSITE" id="PS50893">
    <property type="entry name" value="ABC_TRANSPORTER_2"/>
    <property type="match status" value="2"/>
</dbReference>
<evidence type="ECO:0000313" key="13">
    <source>
        <dbReference type="Proteomes" id="UP000279259"/>
    </source>
</evidence>
<dbReference type="InterPro" id="IPR044726">
    <property type="entry name" value="ABCC_6TM_D2"/>
</dbReference>
<dbReference type="Proteomes" id="UP000279259">
    <property type="component" value="Unassembled WGS sequence"/>
</dbReference>
<dbReference type="GO" id="GO:0016020">
    <property type="term" value="C:membrane"/>
    <property type="evidence" value="ECO:0007669"/>
    <property type="project" value="UniProtKB-SubCell"/>
</dbReference>
<evidence type="ECO:0000256" key="4">
    <source>
        <dbReference type="ARBA" id="ARBA00022741"/>
    </source>
</evidence>
<dbReference type="Pfam" id="PF00005">
    <property type="entry name" value="ABC_tran"/>
    <property type="match status" value="2"/>
</dbReference>
<keyword evidence="6 9" id="KW-1133">Transmembrane helix</keyword>
<dbReference type="OrthoDB" id="6500128at2759"/>
<evidence type="ECO:0000256" key="1">
    <source>
        <dbReference type="ARBA" id="ARBA00004141"/>
    </source>
</evidence>
<feature type="compositionally biased region" description="Basic and acidic residues" evidence="8">
    <location>
        <begin position="120"/>
        <end position="131"/>
    </location>
</feature>
<evidence type="ECO:0000256" key="8">
    <source>
        <dbReference type="SAM" id="MobiDB-lite"/>
    </source>
</evidence>
<dbReference type="CDD" id="cd18580">
    <property type="entry name" value="ABC_6TM_ABCC_D2"/>
    <property type="match status" value="1"/>
</dbReference>
<dbReference type="CDD" id="cd03244">
    <property type="entry name" value="ABCC_MRP_domain2"/>
    <property type="match status" value="1"/>
</dbReference>
<feature type="transmembrane region" description="Helical" evidence="9">
    <location>
        <begin position="1031"/>
        <end position="1056"/>
    </location>
</feature>
<keyword evidence="4" id="KW-0547">Nucleotide-binding</keyword>
<dbReference type="SMART" id="SM00382">
    <property type="entry name" value="AAA"/>
    <property type="match status" value="2"/>
</dbReference>
<keyword evidence="7 9" id="KW-0472">Membrane</keyword>
<dbReference type="GO" id="GO:0005524">
    <property type="term" value="F:ATP binding"/>
    <property type="evidence" value="ECO:0007669"/>
    <property type="project" value="UniProtKB-KW"/>
</dbReference>
<dbReference type="SUPFAM" id="SSF52540">
    <property type="entry name" value="P-loop containing nucleoside triphosphate hydrolases"/>
    <property type="match status" value="2"/>
</dbReference>
<dbReference type="InterPro" id="IPR003439">
    <property type="entry name" value="ABC_transporter-like_ATP-bd"/>
</dbReference>
<accession>A0A427YR25</accession>
<feature type="transmembrane region" description="Helical" evidence="9">
    <location>
        <begin position="328"/>
        <end position="350"/>
    </location>
</feature>
<feature type="domain" description="ABC transmembrane type-1" evidence="11">
    <location>
        <begin position="851"/>
        <end position="1091"/>
    </location>
</feature>
<name>A0A427YR25_9TREE</name>
<keyword evidence="2" id="KW-0813">Transport</keyword>
<feature type="transmembrane region" description="Helical" evidence="9">
    <location>
        <begin position="940"/>
        <end position="963"/>
    </location>
</feature>
<protein>
    <recommendedName>
        <fullName evidence="14">ABC transporter domain-containing protein</fullName>
    </recommendedName>
</protein>
<dbReference type="InterPro" id="IPR050173">
    <property type="entry name" value="ABC_transporter_C-like"/>
</dbReference>
<evidence type="ECO:0000256" key="6">
    <source>
        <dbReference type="ARBA" id="ARBA00022989"/>
    </source>
</evidence>
<evidence type="ECO:0000313" key="12">
    <source>
        <dbReference type="EMBL" id="RSH93529.1"/>
    </source>
</evidence>
<dbReference type="STRING" id="1890683.A0A427YR25"/>
<dbReference type="EMBL" id="RSCD01000004">
    <property type="protein sequence ID" value="RSH93529.1"/>
    <property type="molecule type" value="Genomic_DNA"/>
</dbReference>
<organism evidence="12 13">
    <name type="scientific">Saitozyma podzolica</name>
    <dbReference type="NCBI Taxonomy" id="1890683"/>
    <lineage>
        <taxon>Eukaryota</taxon>
        <taxon>Fungi</taxon>
        <taxon>Dikarya</taxon>
        <taxon>Basidiomycota</taxon>
        <taxon>Agaricomycotina</taxon>
        <taxon>Tremellomycetes</taxon>
        <taxon>Tremellales</taxon>
        <taxon>Trimorphomycetaceae</taxon>
        <taxon>Saitozyma</taxon>
    </lineage>
</organism>
<evidence type="ECO:0000256" key="7">
    <source>
        <dbReference type="ARBA" id="ARBA00023136"/>
    </source>
</evidence>
<reference evidence="12 13" key="1">
    <citation type="submission" date="2018-11" db="EMBL/GenBank/DDBJ databases">
        <title>Genome sequence of Saitozyma podzolica DSM 27192.</title>
        <authorList>
            <person name="Aliyu H."/>
            <person name="Gorte O."/>
            <person name="Ochsenreither K."/>
        </authorList>
    </citation>
    <scope>NUCLEOTIDE SEQUENCE [LARGE SCALE GENOMIC DNA]</scope>
    <source>
        <strain evidence="12 13">DSM 27192</strain>
    </source>
</reference>
<evidence type="ECO:0000259" key="11">
    <source>
        <dbReference type="PROSITE" id="PS50929"/>
    </source>
</evidence>
<feature type="transmembrane region" description="Helical" evidence="9">
    <location>
        <begin position="1062"/>
        <end position="1084"/>
    </location>
</feature>
<evidence type="ECO:0000256" key="5">
    <source>
        <dbReference type="ARBA" id="ARBA00022840"/>
    </source>
</evidence>
<dbReference type="PROSITE" id="PS50929">
    <property type="entry name" value="ABC_TM1F"/>
    <property type="match status" value="2"/>
</dbReference>
<evidence type="ECO:0008006" key="14">
    <source>
        <dbReference type="Google" id="ProtNLM"/>
    </source>
</evidence>
<feature type="transmembrane region" description="Helical" evidence="9">
    <location>
        <begin position="283"/>
        <end position="308"/>
    </location>
</feature>
<feature type="domain" description="ABC transmembrane type-1" evidence="11">
    <location>
        <begin position="248"/>
        <end position="433"/>
    </location>
</feature>
<keyword evidence="13" id="KW-1185">Reference proteome</keyword>
<evidence type="ECO:0000256" key="3">
    <source>
        <dbReference type="ARBA" id="ARBA00022692"/>
    </source>
</evidence>
<dbReference type="InterPro" id="IPR017871">
    <property type="entry name" value="ABC_transporter-like_CS"/>
</dbReference>
<dbReference type="GO" id="GO:0140359">
    <property type="term" value="F:ABC-type transporter activity"/>
    <property type="evidence" value="ECO:0007669"/>
    <property type="project" value="InterPro"/>
</dbReference>
<dbReference type="PROSITE" id="PS00211">
    <property type="entry name" value="ABC_TRANSPORTER_1"/>
    <property type="match status" value="2"/>
</dbReference>
<comment type="subcellular location">
    <subcellularLocation>
        <location evidence="1">Membrane</location>
        <topology evidence="1">Multi-pass membrane protein</topology>
    </subcellularLocation>
</comment>
<dbReference type="InterPro" id="IPR011527">
    <property type="entry name" value="ABC1_TM_dom"/>
</dbReference>
<feature type="domain" description="ABC transporter" evidence="10">
    <location>
        <begin position="485"/>
        <end position="728"/>
    </location>
</feature>
<sequence>MLSLSESVKPLWLTLVESAALATISVAVALSIAFNLVGWYQRNREGRIKLTITDPDGNVSAKEEFSRSLLGNIDDLGGTEGEAVGVRAFWRKMHYLLQARDHEILSPLRIPPLKPKTHRQRDTETQKRKDPEDDAQLFCARLNHLALEFLLKPMWYIPHICLQCVLWSLDNASSKQSAYAWAVLLVFSRVANLLVSVTKMNITLCYAGPRIRVHSSFLLYSKLLTRNTFVRPEDRIDGKQKVATTKADILNLISSDVSEVGEIGFTCSNLLTSQLEMVLGSLYIWYLLGISGLYGLATLIVAFGPAYYITQLEYKLYEKRLEVKDEKISLMQEAIQAISMIKMMAAERFWFRRIKTVRDREFKRMIQARMLGFISGLLYSAGPTLVVVTAFAHYTLVAKKPLTAEIAFTSIAVFDELRPILWNLPEYIALLLQQILSAKRIGAFIRSRDIDYFEDTLPPSQPESSSEEQRQHLHIIGTVAWNFSEPSSDSHTAGTATPSFRLQGLNVQFPRGEMTLVAGKFGSGKTLLLLAIMGEARLVEGSISYAVSDLLDPGMEDRGDWSLLKKGVAYVPQTAWLQSLSIRENILFGLPMNEERYKAVLFAVGLLPDLDLLEDSDLTEIGERGKILSGGQKARVSLARAVYSRAATLLLDDVISAVDAQTSQHIITHCFRSPLMAGRTVIIASHAVESLAPLAQNALFLDTGTVVWNGAGPELLESEHMTHLRTEVPEVPPTPTRGEAEEPATHERKACVNTLNGGGSGALGGAQFEVRKAIAKTPRQLIMEDKRAKGTIDLKHWKDLMVFNGGKLFWIGLTAILLASCLLPVAERKTLESWTHEAKQADGGPRRVIFWVILYSCLSGASTLLGSTFAIYRFWGAVHATKAVHAQMLETLLRAKMAFFSKTRAGSIIQRFSKDLDDVLRCSESIGEVMQLVLTVSVSIVSVTVFGGGWVFAVITILLFVALHKPSQWYRSAGRQIRRLEAIIPGPINAIYSETVAGTAVIRAFGVQSVFISELLRTINMRTTAQMWHLYVARWLFINLRLMDVVIIFTALTLILTSHNMTGATAGFILAFAGTISAQVNWLLIELRQIEVQGVSLERTADYRALELEEGEELNVNDQAAQEALQADIYREYDGLPDILHEVSFDVPGGQSVGIVGATGGGKSTLAKAFFSFVDITHGKIEIDGENIANVPLGQVRSKLGIIAQDPILLSGTLRLNLDIEGKYSDDQLYEALHHVQLIKRKTSPAASEDGQVEEVMCSSSSSSSVSSTTIVAETTSKVLASATPSVSARMEENVNIFENLDYVIKSGGDNLSAGQKQLVVLARALLKRHRVLILDEATASIDSFTDASISRVVHEEFMGATVLIIAHRLRTIMPCDKILVMDKGRVVQQGTPLQLIKEPGGRFEALCKAAGGRSTGTC</sequence>
<feature type="transmembrane region" description="Helical" evidence="9">
    <location>
        <begin position="20"/>
        <end position="40"/>
    </location>
</feature>
<dbReference type="GO" id="GO:0016887">
    <property type="term" value="F:ATP hydrolysis activity"/>
    <property type="evidence" value="ECO:0007669"/>
    <property type="project" value="InterPro"/>
</dbReference>
<dbReference type="CDD" id="cd18596">
    <property type="entry name" value="ABC_6TM_VMR1_D1_like"/>
    <property type="match status" value="1"/>
</dbReference>
<gene>
    <name evidence="12" type="ORF">EHS25_007887</name>
</gene>
<feature type="transmembrane region" description="Helical" evidence="9">
    <location>
        <begin position="808"/>
        <end position="827"/>
    </location>
</feature>
<comment type="caution">
    <text evidence="12">The sequence shown here is derived from an EMBL/GenBank/DDBJ whole genome shotgun (WGS) entry which is preliminary data.</text>
</comment>
<dbReference type="InterPro" id="IPR027417">
    <property type="entry name" value="P-loop_NTPase"/>
</dbReference>
<keyword evidence="5" id="KW-0067">ATP-binding</keyword>
<dbReference type="Pfam" id="PF00664">
    <property type="entry name" value="ABC_membrane"/>
    <property type="match status" value="2"/>
</dbReference>
<feature type="transmembrane region" description="Helical" evidence="9">
    <location>
        <begin position="371"/>
        <end position="394"/>
    </location>
</feature>
<feature type="transmembrane region" description="Helical" evidence="9">
    <location>
        <begin position="848"/>
        <end position="872"/>
    </location>
</feature>
<dbReference type="Gene3D" id="3.40.50.300">
    <property type="entry name" value="P-loop containing nucleotide triphosphate hydrolases"/>
    <property type="match status" value="2"/>
</dbReference>
<dbReference type="PANTHER" id="PTHR24223:SF415">
    <property type="entry name" value="FI20190P1"/>
    <property type="match status" value="1"/>
</dbReference>
<dbReference type="PANTHER" id="PTHR24223">
    <property type="entry name" value="ATP-BINDING CASSETTE SUB-FAMILY C"/>
    <property type="match status" value="1"/>
</dbReference>
<evidence type="ECO:0000256" key="9">
    <source>
        <dbReference type="SAM" id="Phobius"/>
    </source>
</evidence>
<keyword evidence="3 9" id="KW-0812">Transmembrane</keyword>
<dbReference type="SUPFAM" id="SSF90123">
    <property type="entry name" value="ABC transporter transmembrane region"/>
    <property type="match status" value="2"/>
</dbReference>
<dbReference type="InterPro" id="IPR003593">
    <property type="entry name" value="AAA+_ATPase"/>
</dbReference>